<reference evidence="1" key="2">
    <citation type="submission" date="2015-06" db="UniProtKB">
        <authorList>
            <consortium name="EnsemblProtists"/>
        </authorList>
    </citation>
    <scope>IDENTIFICATION</scope>
    <source>
        <strain evidence="1">Emoy2</strain>
    </source>
</reference>
<dbReference type="EnsemblProtists" id="HpaT813702">
    <property type="protein sequence ID" value="HpaP813702"/>
    <property type="gene ID" value="HpaG813702"/>
</dbReference>
<proteinExistence type="predicted"/>
<dbReference type="EnsemblProtists" id="HpaT813703">
    <property type="protein sequence ID" value="HpaP813703"/>
    <property type="gene ID" value="HpaG813703"/>
</dbReference>
<sequence length="62" mass="6897">MLYSALSRRSSCFPLHYEPERTNRFRTSAPLGKSEPGLVLILVLAAHKRPALNHVGAHTSLK</sequence>
<dbReference type="InParanoid" id="M4C3N5"/>
<organism evidence="1 2">
    <name type="scientific">Hyaloperonospora arabidopsidis (strain Emoy2)</name>
    <name type="common">Downy mildew agent</name>
    <name type="synonym">Peronospora arabidopsidis</name>
    <dbReference type="NCBI Taxonomy" id="559515"/>
    <lineage>
        <taxon>Eukaryota</taxon>
        <taxon>Sar</taxon>
        <taxon>Stramenopiles</taxon>
        <taxon>Oomycota</taxon>
        <taxon>Peronosporomycetes</taxon>
        <taxon>Peronosporales</taxon>
        <taxon>Peronosporaceae</taxon>
        <taxon>Hyaloperonospora</taxon>
    </lineage>
</organism>
<dbReference type="AlphaFoldDB" id="M4C3N5"/>
<dbReference type="HOGENOM" id="CLU_2908857_0_0_1"/>
<reference evidence="2" key="1">
    <citation type="journal article" date="2010" name="Science">
        <title>Signatures of adaptation to obligate biotrophy in the Hyaloperonospora arabidopsidis genome.</title>
        <authorList>
            <person name="Baxter L."/>
            <person name="Tripathy S."/>
            <person name="Ishaque N."/>
            <person name="Boot N."/>
            <person name="Cabral A."/>
            <person name="Kemen E."/>
            <person name="Thines M."/>
            <person name="Ah-Fong A."/>
            <person name="Anderson R."/>
            <person name="Badejoko W."/>
            <person name="Bittner-Eddy P."/>
            <person name="Boore J.L."/>
            <person name="Chibucos M.C."/>
            <person name="Coates M."/>
            <person name="Dehal P."/>
            <person name="Delehaunty K."/>
            <person name="Dong S."/>
            <person name="Downton P."/>
            <person name="Dumas B."/>
            <person name="Fabro G."/>
            <person name="Fronick C."/>
            <person name="Fuerstenberg S.I."/>
            <person name="Fulton L."/>
            <person name="Gaulin E."/>
            <person name="Govers F."/>
            <person name="Hughes L."/>
            <person name="Humphray S."/>
            <person name="Jiang R.H."/>
            <person name="Judelson H."/>
            <person name="Kamoun S."/>
            <person name="Kyung K."/>
            <person name="Meijer H."/>
            <person name="Minx P."/>
            <person name="Morris P."/>
            <person name="Nelson J."/>
            <person name="Phuntumart V."/>
            <person name="Qutob D."/>
            <person name="Rehmany A."/>
            <person name="Rougon-Cardoso A."/>
            <person name="Ryden P."/>
            <person name="Torto-Alalibo T."/>
            <person name="Studholme D."/>
            <person name="Wang Y."/>
            <person name="Win J."/>
            <person name="Wood J."/>
            <person name="Clifton S.W."/>
            <person name="Rogers J."/>
            <person name="Van den Ackerveken G."/>
            <person name="Jones J.D."/>
            <person name="McDowell J.M."/>
            <person name="Beynon J."/>
            <person name="Tyler B.M."/>
        </authorList>
    </citation>
    <scope>NUCLEOTIDE SEQUENCE [LARGE SCALE GENOMIC DNA]</scope>
    <source>
        <strain evidence="2">Emoy2</strain>
    </source>
</reference>
<evidence type="ECO:0000313" key="2">
    <source>
        <dbReference type="Proteomes" id="UP000011713"/>
    </source>
</evidence>
<accession>M4C3N5</accession>
<dbReference type="VEuPathDB" id="FungiDB:HpaG813702"/>
<evidence type="ECO:0000313" key="1">
    <source>
        <dbReference type="EnsemblProtists" id="HpaP813703"/>
    </source>
</evidence>
<protein>
    <submittedName>
        <fullName evidence="1">Uncharacterized protein</fullName>
    </submittedName>
</protein>
<dbReference type="EMBL" id="ABWE02002719">
    <property type="status" value="NOT_ANNOTATED_CDS"/>
    <property type="molecule type" value="Genomic_DNA"/>
</dbReference>
<dbReference type="Proteomes" id="UP000011713">
    <property type="component" value="Unassembled WGS sequence"/>
</dbReference>
<keyword evidence="2" id="KW-1185">Reference proteome</keyword>
<name>M4C3N5_HYAAE</name>